<keyword evidence="3" id="KW-0328">Glycosyltransferase</keyword>
<dbReference type="InterPro" id="IPR002213">
    <property type="entry name" value="UDP_glucos_trans"/>
</dbReference>
<dbReference type="SUPFAM" id="SSF53756">
    <property type="entry name" value="UDP-Glycosyltransferase/glycogen phosphorylase"/>
    <property type="match status" value="1"/>
</dbReference>
<dbReference type="InterPro" id="IPR035595">
    <property type="entry name" value="UDP_glycos_trans_CS"/>
</dbReference>
<keyword evidence="2 3" id="KW-0808">Transferase</keyword>
<dbReference type="Pfam" id="PF00201">
    <property type="entry name" value="UDPGT"/>
    <property type="match status" value="1"/>
</dbReference>
<accession>A0AAV8C4R8</accession>
<dbReference type="FunFam" id="3.40.50.2000:FF:000055">
    <property type="entry name" value="Glycosyltransferase"/>
    <property type="match status" value="1"/>
</dbReference>
<evidence type="ECO:0000256" key="2">
    <source>
        <dbReference type="ARBA" id="ARBA00022679"/>
    </source>
</evidence>
<reference evidence="5" key="1">
    <citation type="submission" date="2022-08" db="EMBL/GenBank/DDBJ databases">
        <authorList>
            <person name="Marques A."/>
        </authorList>
    </citation>
    <scope>NUCLEOTIDE SEQUENCE</scope>
    <source>
        <strain evidence="5">RhyPub2mFocal</strain>
        <tissue evidence="5">Leaves</tissue>
    </source>
</reference>
<dbReference type="PANTHER" id="PTHR11926">
    <property type="entry name" value="GLUCOSYL/GLUCURONOSYL TRANSFERASES"/>
    <property type="match status" value="1"/>
</dbReference>
<evidence type="ECO:0000313" key="6">
    <source>
        <dbReference type="Proteomes" id="UP001140206"/>
    </source>
</evidence>
<proteinExistence type="inferred from homology"/>
<dbReference type="AlphaFoldDB" id="A0AAV8C4R8"/>
<dbReference type="EC" id="2.4.1.-" evidence="4"/>
<protein>
    <recommendedName>
        <fullName evidence="4">Glycosyltransferase</fullName>
        <ecNumber evidence="4">2.4.1.-</ecNumber>
    </recommendedName>
</protein>
<dbReference type="FunFam" id="3.40.50.2000:FF:000027">
    <property type="entry name" value="Glycosyltransferase"/>
    <property type="match status" value="1"/>
</dbReference>
<dbReference type="PANTHER" id="PTHR11926:SF774">
    <property type="entry name" value="UDP-GLYCOSYLTRANSFERASE 85A1-RELATED"/>
    <property type="match status" value="1"/>
</dbReference>
<dbReference type="CDD" id="cd03784">
    <property type="entry name" value="GT1_Gtf-like"/>
    <property type="match status" value="1"/>
</dbReference>
<organism evidence="5 6">
    <name type="scientific">Rhynchospora pubera</name>
    <dbReference type="NCBI Taxonomy" id="906938"/>
    <lineage>
        <taxon>Eukaryota</taxon>
        <taxon>Viridiplantae</taxon>
        <taxon>Streptophyta</taxon>
        <taxon>Embryophyta</taxon>
        <taxon>Tracheophyta</taxon>
        <taxon>Spermatophyta</taxon>
        <taxon>Magnoliopsida</taxon>
        <taxon>Liliopsida</taxon>
        <taxon>Poales</taxon>
        <taxon>Cyperaceae</taxon>
        <taxon>Cyperoideae</taxon>
        <taxon>Rhynchosporeae</taxon>
        <taxon>Rhynchospora</taxon>
    </lineage>
</organism>
<evidence type="ECO:0000256" key="3">
    <source>
        <dbReference type="RuleBase" id="RU003718"/>
    </source>
</evidence>
<dbReference type="GO" id="GO:0080043">
    <property type="term" value="F:quercetin 3-O-glucosyltransferase activity"/>
    <property type="evidence" value="ECO:0007669"/>
    <property type="project" value="TreeGrafter"/>
</dbReference>
<comment type="similarity">
    <text evidence="1 3">Belongs to the UDP-glycosyltransferase family.</text>
</comment>
<gene>
    <name evidence="5" type="ORF">LUZ62_084916</name>
</gene>
<sequence length="488" mass="54548">MGSIPSAKPHAVCIPYPAQGHVTPMLKLAQLLHSCYGFHITFVNTHYNHRRLLNSGAILSHLNVPDFRFESIPDGLPAPPEGFDDATQDIPELCQSVEKNCLQPFKELLGKVNGVDGSPPVSCIVSDGVMSFTLDAAQEIGLPEVIFWTTSTCGYSGYLHYKELIQRGIVPLKDEAQLNDGYIEMPLDWIPGMNNMRLRDMPSFVRTTDPNDIMLNYLNKESWRSTKATAIVLNTFDELEQTVLDTLQTMLPPIYTVGPLSLLSSKGSKQSISSTLWKEDTECLKWLDTKTSGSVVYVNFGSITVMTNDQLIEFAWGLANSKCDFLWVIRNDLVKGDSAVLPPEFSVDIEGRGLLASWCRQEAVLAHPAIGGFLTHSGWNSTIDSLSRGVPMLSWPFFAEQQTNCRYVCTEWEVGMEIDNNVKRDEVEWQVRELMTGEKGADMRNRAIEWRKSAIRATQPGGSSFVNLERLVKEVMLPKSKKLCSELC</sequence>
<evidence type="ECO:0000256" key="1">
    <source>
        <dbReference type="ARBA" id="ARBA00009995"/>
    </source>
</evidence>
<dbReference type="EMBL" id="JAMFTS010000005">
    <property type="protein sequence ID" value="KAJ4750511.1"/>
    <property type="molecule type" value="Genomic_DNA"/>
</dbReference>
<evidence type="ECO:0000313" key="5">
    <source>
        <dbReference type="EMBL" id="KAJ4750511.1"/>
    </source>
</evidence>
<dbReference type="GO" id="GO:0080044">
    <property type="term" value="F:quercetin 7-O-glucosyltransferase activity"/>
    <property type="evidence" value="ECO:0007669"/>
    <property type="project" value="TreeGrafter"/>
</dbReference>
<evidence type="ECO:0000256" key="4">
    <source>
        <dbReference type="RuleBase" id="RU362057"/>
    </source>
</evidence>
<dbReference type="Proteomes" id="UP001140206">
    <property type="component" value="Chromosome 5"/>
</dbReference>
<dbReference type="Gene3D" id="3.40.50.2000">
    <property type="entry name" value="Glycogen Phosphorylase B"/>
    <property type="match status" value="2"/>
</dbReference>
<name>A0AAV8C4R8_9POAL</name>
<comment type="caution">
    <text evidence="5">The sequence shown here is derived from an EMBL/GenBank/DDBJ whole genome shotgun (WGS) entry which is preliminary data.</text>
</comment>
<dbReference type="PROSITE" id="PS00375">
    <property type="entry name" value="UDPGT"/>
    <property type="match status" value="1"/>
</dbReference>
<keyword evidence="6" id="KW-1185">Reference proteome</keyword>